<dbReference type="InterPro" id="IPR038735">
    <property type="entry name" value="MSMEG_1276-like_NTP-PPase_dom"/>
</dbReference>
<evidence type="ECO:0008006" key="3">
    <source>
        <dbReference type="Google" id="ProtNLM"/>
    </source>
</evidence>
<evidence type="ECO:0000313" key="1">
    <source>
        <dbReference type="EMBL" id="TEB08311.1"/>
    </source>
</evidence>
<dbReference type="CDD" id="cd11532">
    <property type="entry name" value="NTP-PPase_COG4997"/>
    <property type="match status" value="1"/>
</dbReference>
<protein>
    <recommendedName>
        <fullName evidence="3">Phosphoribosyl-ATP pyrophosphohydrolase</fullName>
    </recommendedName>
</protein>
<name>A0A4Y7RHN3_9FIRM</name>
<dbReference type="Proteomes" id="UP000298324">
    <property type="component" value="Unassembled WGS sequence"/>
</dbReference>
<reference evidence="1 2" key="1">
    <citation type="journal article" date="2018" name="Environ. Microbiol.">
        <title>Novel energy conservation strategies and behaviour of Pelotomaculum schinkii driving syntrophic propionate catabolism.</title>
        <authorList>
            <person name="Hidalgo-Ahumada C.A.P."/>
            <person name="Nobu M.K."/>
            <person name="Narihiro T."/>
            <person name="Tamaki H."/>
            <person name="Liu W.T."/>
            <person name="Kamagata Y."/>
            <person name="Stams A.J.M."/>
            <person name="Imachi H."/>
            <person name="Sousa D.Z."/>
        </authorList>
    </citation>
    <scope>NUCLEOTIDE SEQUENCE [LARGE SCALE GENOMIC DNA]</scope>
    <source>
        <strain evidence="1 2">HH</strain>
    </source>
</reference>
<dbReference type="AlphaFoldDB" id="A0A4Y7RHN3"/>
<keyword evidence="2" id="KW-1185">Reference proteome</keyword>
<comment type="caution">
    <text evidence="1">The sequence shown here is derived from an EMBL/GenBank/DDBJ whole genome shotgun (WGS) entry which is preliminary data.</text>
</comment>
<dbReference type="EMBL" id="QFGA01000001">
    <property type="protein sequence ID" value="TEB08311.1"/>
    <property type="molecule type" value="Genomic_DNA"/>
</dbReference>
<evidence type="ECO:0000313" key="2">
    <source>
        <dbReference type="Proteomes" id="UP000298324"/>
    </source>
</evidence>
<gene>
    <name evidence="1" type="ORF">Psch_01871</name>
</gene>
<proteinExistence type="predicted"/>
<organism evidence="1 2">
    <name type="scientific">Pelotomaculum schinkii</name>
    <dbReference type="NCBI Taxonomy" id="78350"/>
    <lineage>
        <taxon>Bacteria</taxon>
        <taxon>Bacillati</taxon>
        <taxon>Bacillota</taxon>
        <taxon>Clostridia</taxon>
        <taxon>Eubacteriales</taxon>
        <taxon>Desulfotomaculaceae</taxon>
        <taxon>Pelotomaculum</taxon>
    </lineage>
</organism>
<sequence length="108" mass="12397">MVNSMVIYNKLVRDKVPSCIEAEGKICYTKNLDGQEYIMALEEKLIEEVNEYLQSHNIMELVDVVEVIYGIVASMGVDKKEFELYRLKKLSDRGGFNDKIMLLEVVSS</sequence>
<accession>A0A4Y7RHN3</accession>